<proteinExistence type="inferred from homology"/>
<accession>A0A7W5HK86</accession>
<evidence type="ECO:0000256" key="1">
    <source>
        <dbReference type="ARBA" id="ARBA00009437"/>
    </source>
</evidence>
<dbReference type="SUPFAM" id="SSF46785">
    <property type="entry name" value="Winged helix' DNA-binding domain"/>
    <property type="match status" value="1"/>
</dbReference>
<evidence type="ECO:0000256" key="2">
    <source>
        <dbReference type="ARBA" id="ARBA00023015"/>
    </source>
</evidence>
<gene>
    <name evidence="6" type="ORF">FHR97_001050</name>
</gene>
<dbReference type="GO" id="GO:0003700">
    <property type="term" value="F:DNA-binding transcription factor activity"/>
    <property type="evidence" value="ECO:0007669"/>
    <property type="project" value="InterPro"/>
</dbReference>
<dbReference type="Pfam" id="PF00126">
    <property type="entry name" value="HTH_1"/>
    <property type="match status" value="1"/>
</dbReference>
<name>A0A7W5HK86_9GAMM</name>
<dbReference type="Gene3D" id="1.10.10.10">
    <property type="entry name" value="Winged helix-like DNA-binding domain superfamily/Winged helix DNA-binding domain"/>
    <property type="match status" value="1"/>
</dbReference>
<keyword evidence="4" id="KW-0804">Transcription</keyword>
<evidence type="ECO:0000256" key="4">
    <source>
        <dbReference type="ARBA" id="ARBA00023163"/>
    </source>
</evidence>
<keyword evidence="2" id="KW-0805">Transcription regulation</keyword>
<dbReference type="PROSITE" id="PS50931">
    <property type="entry name" value="HTH_LYSR"/>
    <property type="match status" value="1"/>
</dbReference>
<evidence type="ECO:0000313" key="6">
    <source>
        <dbReference type="EMBL" id="MBB3230216.1"/>
    </source>
</evidence>
<dbReference type="Proteomes" id="UP000518892">
    <property type="component" value="Unassembled WGS sequence"/>
</dbReference>
<dbReference type="PANTHER" id="PTHR30537">
    <property type="entry name" value="HTH-TYPE TRANSCRIPTIONAL REGULATOR"/>
    <property type="match status" value="1"/>
</dbReference>
<dbReference type="Gene3D" id="3.40.190.290">
    <property type="match status" value="1"/>
</dbReference>
<evidence type="ECO:0000256" key="3">
    <source>
        <dbReference type="ARBA" id="ARBA00023125"/>
    </source>
</evidence>
<evidence type="ECO:0000259" key="5">
    <source>
        <dbReference type="PROSITE" id="PS50931"/>
    </source>
</evidence>
<dbReference type="InterPro" id="IPR036390">
    <property type="entry name" value="WH_DNA-bd_sf"/>
</dbReference>
<reference evidence="6 7" key="1">
    <citation type="submission" date="2020-08" db="EMBL/GenBank/DDBJ databases">
        <title>Genomic Encyclopedia of Type Strains, Phase III (KMG-III): the genomes of soil and plant-associated and newly described type strains.</title>
        <authorList>
            <person name="Whitman W."/>
        </authorList>
    </citation>
    <scope>NUCLEOTIDE SEQUENCE [LARGE SCALE GENOMIC DNA]</scope>
    <source>
        <strain evidence="6 7">CECT 7744</strain>
    </source>
</reference>
<dbReference type="RefSeq" id="WP_183382716.1">
    <property type="nucleotide sequence ID" value="NZ_JACHXR010000002.1"/>
</dbReference>
<dbReference type="InterPro" id="IPR005119">
    <property type="entry name" value="LysR_subst-bd"/>
</dbReference>
<comment type="similarity">
    <text evidence="1">Belongs to the LysR transcriptional regulatory family.</text>
</comment>
<feature type="domain" description="HTH lysR-type" evidence="5">
    <location>
        <begin position="6"/>
        <end position="63"/>
    </location>
</feature>
<evidence type="ECO:0000313" key="7">
    <source>
        <dbReference type="Proteomes" id="UP000518892"/>
    </source>
</evidence>
<dbReference type="EMBL" id="JACHXR010000002">
    <property type="protein sequence ID" value="MBB3230216.1"/>
    <property type="molecule type" value="Genomic_DNA"/>
</dbReference>
<dbReference type="GO" id="GO:0006351">
    <property type="term" value="P:DNA-templated transcription"/>
    <property type="evidence" value="ECO:0007669"/>
    <property type="project" value="TreeGrafter"/>
</dbReference>
<dbReference type="InterPro" id="IPR036388">
    <property type="entry name" value="WH-like_DNA-bd_sf"/>
</dbReference>
<organism evidence="6 7">
    <name type="scientific">Halomonas stenophila</name>
    <dbReference type="NCBI Taxonomy" id="795312"/>
    <lineage>
        <taxon>Bacteria</taxon>
        <taxon>Pseudomonadati</taxon>
        <taxon>Pseudomonadota</taxon>
        <taxon>Gammaproteobacteria</taxon>
        <taxon>Oceanospirillales</taxon>
        <taxon>Halomonadaceae</taxon>
        <taxon>Halomonas</taxon>
    </lineage>
</organism>
<keyword evidence="3 6" id="KW-0238">DNA-binding</keyword>
<dbReference type="Pfam" id="PF03466">
    <property type="entry name" value="LysR_substrate"/>
    <property type="match status" value="1"/>
</dbReference>
<dbReference type="SUPFAM" id="SSF53850">
    <property type="entry name" value="Periplasmic binding protein-like II"/>
    <property type="match status" value="1"/>
</dbReference>
<dbReference type="AlphaFoldDB" id="A0A7W5HK86"/>
<sequence>MDEQSLGWDDLRVTLAVAETGSLSGAARRLGVSHATVFRRLGAIERRLGVRLFERGRAGYAPTPAGEELAGTASRVAAEVAAAERRLAGRDLRLAGTLRLTTTDTLLMGLVSPILADFRRRHPAIDLEVAVSNQLFNLSRRDADLALRPTRSPPEHLVGRRLGDIAQAVYVRRGAAATESAWVGPDRHLGDAALEAWMGARTSGAAYRVDTLLGMFAAVREGLGQAVLPCYLADAEPALERLGAPIPELVTGLWLLTHPDLRRVARVRAFMEHLAGALETRAARLAGTGVD</sequence>
<comment type="caution">
    <text evidence="6">The sequence shown here is derived from an EMBL/GenBank/DDBJ whole genome shotgun (WGS) entry which is preliminary data.</text>
</comment>
<dbReference type="InterPro" id="IPR000847">
    <property type="entry name" value="LysR_HTH_N"/>
</dbReference>
<keyword evidence="7" id="KW-1185">Reference proteome</keyword>
<dbReference type="InterPro" id="IPR058163">
    <property type="entry name" value="LysR-type_TF_proteobact-type"/>
</dbReference>
<protein>
    <submittedName>
        <fullName evidence="6">DNA-binding transcriptional LysR family regulator</fullName>
    </submittedName>
</protein>
<dbReference type="PANTHER" id="PTHR30537:SF3">
    <property type="entry name" value="TRANSCRIPTIONAL REGULATORY PROTEIN"/>
    <property type="match status" value="1"/>
</dbReference>
<dbReference type="GO" id="GO:0043565">
    <property type="term" value="F:sequence-specific DNA binding"/>
    <property type="evidence" value="ECO:0007669"/>
    <property type="project" value="TreeGrafter"/>
</dbReference>